<reference evidence="1 2" key="1">
    <citation type="submission" date="2013-11" db="EMBL/GenBank/DDBJ databases">
        <title>Draft genome of the bovine lungworm Dictyocaulus viviparus.</title>
        <authorList>
            <person name="Mitreva M."/>
        </authorList>
    </citation>
    <scope>NUCLEOTIDE SEQUENCE [LARGE SCALE GENOMIC DNA]</scope>
    <source>
        <strain evidence="1 2">HannoverDv2000</strain>
    </source>
</reference>
<name>A0A0D8X594_DICVI</name>
<protein>
    <submittedName>
        <fullName evidence="1">Uncharacterized protein</fullName>
    </submittedName>
</protein>
<keyword evidence="2" id="KW-1185">Reference proteome</keyword>
<organism evidence="1 2">
    <name type="scientific">Dictyocaulus viviparus</name>
    <name type="common">Bovine lungworm</name>
    <dbReference type="NCBI Taxonomy" id="29172"/>
    <lineage>
        <taxon>Eukaryota</taxon>
        <taxon>Metazoa</taxon>
        <taxon>Ecdysozoa</taxon>
        <taxon>Nematoda</taxon>
        <taxon>Chromadorea</taxon>
        <taxon>Rhabditida</taxon>
        <taxon>Rhabditina</taxon>
        <taxon>Rhabditomorpha</taxon>
        <taxon>Strongyloidea</taxon>
        <taxon>Metastrongylidae</taxon>
        <taxon>Dictyocaulus</taxon>
    </lineage>
</organism>
<sequence>MQSRYAEGEIIAFISFFTGTKQRVNDNPEYMEFVYGKHRKLWDIAKSGTGLDFGNFYNRNPISIESVYVEFTALNKTL</sequence>
<proteinExistence type="predicted"/>
<dbReference type="Proteomes" id="UP000053766">
    <property type="component" value="Unassembled WGS sequence"/>
</dbReference>
<reference evidence="2" key="2">
    <citation type="journal article" date="2016" name="Sci. Rep.">
        <title>Dictyocaulus viviparus genome, variome and transcriptome elucidate lungworm biology and support future intervention.</title>
        <authorList>
            <person name="McNulty S.N."/>
            <person name="Strube C."/>
            <person name="Rosa B.A."/>
            <person name="Martin J.C."/>
            <person name="Tyagi R."/>
            <person name="Choi Y.J."/>
            <person name="Wang Q."/>
            <person name="Hallsworth Pepin K."/>
            <person name="Zhang X."/>
            <person name="Ozersky P."/>
            <person name="Wilson R.K."/>
            <person name="Sternberg P.W."/>
            <person name="Gasser R.B."/>
            <person name="Mitreva M."/>
        </authorList>
    </citation>
    <scope>NUCLEOTIDE SEQUENCE [LARGE SCALE GENOMIC DNA]</scope>
    <source>
        <strain evidence="2">HannoverDv2000</strain>
    </source>
</reference>
<evidence type="ECO:0000313" key="2">
    <source>
        <dbReference type="Proteomes" id="UP000053766"/>
    </source>
</evidence>
<dbReference type="OrthoDB" id="5905679at2759"/>
<dbReference type="AlphaFoldDB" id="A0A0D8X594"/>
<dbReference type="EMBL" id="KN721846">
    <property type="protein sequence ID" value="KJH39685.1"/>
    <property type="molecule type" value="Genomic_DNA"/>
</dbReference>
<accession>A0A0D8X594</accession>
<evidence type="ECO:0000313" key="1">
    <source>
        <dbReference type="EMBL" id="KJH39685.1"/>
    </source>
</evidence>
<gene>
    <name evidence="1" type="ORF">DICVIV_14432</name>
</gene>